<dbReference type="EMBL" id="PSZP01000004">
    <property type="protein sequence ID" value="TCG11673.1"/>
    <property type="molecule type" value="Genomic_DNA"/>
</dbReference>
<protein>
    <recommendedName>
        <fullName evidence="7">ABC-2 type transporter transmembrane domain-containing protein</fullName>
    </recommendedName>
</protein>
<proteinExistence type="predicted"/>
<feature type="region of interest" description="Disordered" evidence="5">
    <location>
        <begin position="540"/>
        <end position="571"/>
    </location>
</feature>
<keyword evidence="9" id="KW-1185">Reference proteome</keyword>
<dbReference type="AlphaFoldDB" id="A0A4R0XLV8"/>
<feature type="transmembrane region" description="Helical" evidence="6">
    <location>
        <begin position="423"/>
        <end position="442"/>
    </location>
</feature>
<dbReference type="Pfam" id="PF12698">
    <property type="entry name" value="ABC2_membrane_3"/>
    <property type="match status" value="1"/>
</dbReference>
<feature type="transmembrane region" description="Helical" evidence="6">
    <location>
        <begin position="319"/>
        <end position="343"/>
    </location>
</feature>
<evidence type="ECO:0000256" key="3">
    <source>
        <dbReference type="ARBA" id="ARBA00022989"/>
    </source>
</evidence>
<dbReference type="InterPro" id="IPR017501">
    <property type="entry name" value="Phage_infect_YhgE_C"/>
</dbReference>
<reference evidence="8 9" key="1">
    <citation type="submission" date="2018-02" db="EMBL/GenBank/DDBJ databases">
        <title>Mycoplasma marinum and Mycoplasma todarodis sp. nov., moderately halophilic and psychrotolerant mycoplasmas isolated from cephalopods.</title>
        <authorList>
            <person name="Viver T."/>
        </authorList>
    </citation>
    <scope>NUCLEOTIDE SEQUENCE [LARGE SCALE GENOMIC DNA]</scope>
    <source>
        <strain evidence="8 9">5H</strain>
    </source>
</reference>
<comment type="subcellular location">
    <subcellularLocation>
        <location evidence="1">Membrane</location>
        <topology evidence="1">Multi-pass membrane protein</topology>
    </subcellularLocation>
</comment>
<dbReference type="PANTHER" id="PTHR43077">
    <property type="entry name" value="TRANSPORT PERMEASE YVFS-RELATED"/>
    <property type="match status" value="1"/>
</dbReference>
<evidence type="ECO:0000256" key="1">
    <source>
        <dbReference type="ARBA" id="ARBA00004141"/>
    </source>
</evidence>
<accession>A0A4R0XLV8</accession>
<feature type="transmembrane region" description="Helical" evidence="6">
    <location>
        <begin position="364"/>
        <end position="385"/>
    </location>
</feature>
<keyword evidence="4 6" id="KW-0472">Membrane</keyword>
<feature type="compositionally biased region" description="Basic residues" evidence="5">
    <location>
        <begin position="544"/>
        <end position="558"/>
    </location>
</feature>
<feature type="transmembrane region" description="Helical" evidence="6">
    <location>
        <begin position="479"/>
        <end position="501"/>
    </location>
</feature>
<dbReference type="NCBIfam" id="TIGR03062">
    <property type="entry name" value="pip_yhgE_Cterm"/>
    <property type="match status" value="1"/>
</dbReference>
<evidence type="ECO:0000313" key="9">
    <source>
        <dbReference type="Proteomes" id="UP000291072"/>
    </source>
</evidence>
<comment type="caution">
    <text evidence="8">The sequence shown here is derived from an EMBL/GenBank/DDBJ whole genome shotgun (WGS) entry which is preliminary data.</text>
</comment>
<evidence type="ECO:0000256" key="5">
    <source>
        <dbReference type="SAM" id="MobiDB-lite"/>
    </source>
</evidence>
<evidence type="ECO:0000256" key="6">
    <source>
        <dbReference type="SAM" id="Phobius"/>
    </source>
</evidence>
<sequence length="571" mass="64618">MWKRFKENVKEFFRIFRLEFKTNFGGHRLKMLKFLGVLVVPFLYGFIYIFAMWDPITNTKSSDMAIIASDKMKQNDEVYKSLMKKVDHLNKTSKTINFKKTTVAANDLYSQNDEFKEELSKHNLSIVMQPIYKKDAQGNIDKSKVYNLTEYIGSIFAYTLNDFHNIPGSTIAKTLIKWLPKNTSPTPVAKGTTAALVADSLNNATKHFTAPFKLYFNHKKNFVLGFGSNNKILGSESIMKIIKAALTSKEPADKTMIDAVTNKTVEEYAKLLNKTPQSVKNDVVSAVDIVKGVLSQHFEPFDPRVIVNDFEGKGEIEQYGFGLAPLFICVGLWIGALSTTLMVTPKVHERGTSKVKNFFAKLSLIWIANIMQETILLGALVGIGFHSLGSGIPLFFITGYLVAMIFSTMVFSIRCMVPTKITGIILVTFFFVFQVTASGGLFPTYTQKGFFKVLHPIVPFTYSVNIFRQTLTNTVAIDWGMNLLSLFLLAIPFLIAGPAIYSYRKNKLERNNPEAFTKVDVEKSREIKEIESALTDRVKDWVDKHKKQPKKPKEKKNKNQPSDVKDKKEVQ</sequence>
<keyword evidence="2 6" id="KW-0812">Transmembrane</keyword>
<keyword evidence="3 6" id="KW-1133">Transmembrane helix</keyword>
<feature type="transmembrane region" description="Helical" evidence="6">
    <location>
        <begin position="34"/>
        <end position="53"/>
    </location>
</feature>
<dbReference type="GO" id="GO:0140359">
    <property type="term" value="F:ABC-type transporter activity"/>
    <property type="evidence" value="ECO:0007669"/>
    <property type="project" value="InterPro"/>
</dbReference>
<evidence type="ECO:0000259" key="7">
    <source>
        <dbReference type="Pfam" id="PF12698"/>
    </source>
</evidence>
<organism evidence="8 9">
    <name type="scientific">Mycoplasma todarodis</name>
    <dbReference type="NCBI Taxonomy" id="1937191"/>
    <lineage>
        <taxon>Bacteria</taxon>
        <taxon>Bacillati</taxon>
        <taxon>Mycoplasmatota</taxon>
        <taxon>Mollicutes</taxon>
        <taxon>Mycoplasmataceae</taxon>
        <taxon>Mycoplasma</taxon>
    </lineage>
</organism>
<dbReference type="PANTHER" id="PTHR43077:SF10">
    <property type="entry name" value="TRANSPORT PERMEASE PROTEIN"/>
    <property type="match status" value="1"/>
</dbReference>
<gene>
    <name evidence="8" type="ORF">C4B25_01005</name>
</gene>
<evidence type="ECO:0000256" key="4">
    <source>
        <dbReference type="ARBA" id="ARBA00023136"/>
    </source>
</evidence>
<evidence type="ECO:0000256" key="2">
    <source>
        <dbReference type="ARBA" id="ARBA00022692"/>
    </source>
</evidence>
<dbReference type="InterPro" id="IPR013525">
    <property type="entry name" value="ABC2_TM"/>
</dbReference>
<dbReference type="GO" id="GO:0016020">
    <property type="term" value="C:membrane"/>
    <property type="evidence" value="ECO:0007669"/>
    <property type="project" value="UniProtKB-SubCell"/>
</dbReference>
<dbReference type="Proteomes" id="UP000291072">
    <property type="component" value="Unassembled WGS sequence"/>
</dbReference>
<feature type="domain" description="ABC-2 type transporter transmembrane" evidence="7">
    <location>
        <begin position="34"/>
        <end position="496"/>
    </location>
</feature>
<name>A0A4R0XLV8_9MOLU</name>
<feature type="transmembrane region" description="Helical" evidence="6">
    <location>
        <begin position="391"/>
        <end position="411"/>
    </location>
</feature>
<evidence type="ECO:0000313" key="8">
    <source>
        <dbReference type="EMBL" id="TCG11673.1"/>
    </source>
</evidence>
<dbReference type="InterPro" id="IPR051328">
    <property type="entry name" value="T7SS_ABC-Transporter"/>
</dbReference>